<gene>
    <name evidence="1" type="ORF">KF715C_pA1860</name>
</gene>
<organism evidence="1 2">
    <name type="scientific">Pseudomonas putida</name>
    <name type="common">Arthrobacter siderocapsulatus</name>
    <dbReference type="NCBI Taxonomy" id="303"/>
    <lineage>
        <taxon>Bacteria</taxon>
        <taxon>Pseudomonadati</taxon>
        <taxon>Pseudomonadota</taxon>
        <taxon>Gammaproteobacteria</taxon>
        <taxon>Pseudomonadales</taxon>
        <taxon>Pseudomonadaceae</taxon>
        <taxon>Pseudomonas</taxon>
    </lineage>
</organism>
<proteinExistence type="predicted"/>
<dbReference type="Proteomes" id="UP000218731">
    <property type="component" value="Plasmid pKF715A"/>
</dbReference>
<dbReference type="RefSeq" id="WP_042920974.1">
    <property type="nucleotide sequence ID" value="NZ_AP015030.1"/>
</dbReference>
<accession>A0A1L7NMJ1</accession>
<geneLocation type="plasmid" evidence="2">
    <name>pkf715a dna</name>
</geneLocation>
<protein>
    <submittedName>
        <fullName evidence="1">Uncharacterized protein</fullName>
    </submittedName>
</protein>
<sequence length="104" mass="11642">MTASTERTIYFIAADKALTSAERESFLDRFPRQNGAHVADILSMMDNADANLELVEAMYDEHASEVTEPGLLSTACHVCAVLDQKSWEHISSMVDRIRQQVSPR</sequence>
<name>A0A1L7NMJ1_PSEPU</name>
<dbReference type="AlphaFoldDB" id="A0A1L7NMJ1"/>
<reference evidence="1 2" key="1">
    <citation type="submission" date="2015-11" db="EMBL/GenBank/DDBJ databases">
        <title>Complete genome sequencing of a biphenyl-degrading bacterium, Pseudomonas putida KF715 (=NBRC110667).</title>
        <authorList>
            <person name="Suenaga H."/>
            <person name="Fujihara N."/>
            <person name="Watanabe T."/>
            <person name="Hirose J."/>
            <person name="Kimura N."/>
            <person name="Yamazoe A."/>
            <person name="Hosoyama A."/>
            <person name="Shimodaira J."/>
            <person name="Furukawa K."/>
        </authorList>
    </citation>
    <scope>NUCLEOTIDE SEQUENCE [LARGE SCALE GENOMIC DNA]</scope>
    <source>
        <strain evidence="1 2">KF715</strain>
        <plasmid evidence="2">Plasmid pkf715a dna</plasmid>
    </source>
</reference>
<keyword evidence="1" id="KW-0614">Plasmid</keyword>
<evidence type="ECO:0000313" key="1">
    <source>
        <dbReference type="EMBL" id="BAW26691.1"/>
    </source>
</evidence>
<dbReference type="EMBL" id="AP015030">
    <property type="protein sequence ID" value="BAW26691.1"/>
    <property type="molecule type" value="Genomic_DNA"/>
</dbReference>
<evidence type="ECO:0000313" key="2">
    <source>
        <dbReference type="Proteomes" id="UP000218731"/>
    </source>
</evidence>